<dbReference type="AlphaFoldDB" id="A0A6A7A4T8"/>
<keyword evidence="3" id="KW-1185">Reference proteome</keyword>
<dbReference type="Proteomes" id="UP000799424">
    <property type="component" value="Unassembled WGS sequence"/>
</dbReference>
<dbReference type="EMBL" id="MU006222">
    <property type="protein sequence ID" value="KAF2828320.1"/>
    <property type="molecule type" value="Genomic_DNA"/>
</dbReference>
<evidence type="ECO:0000313" key="3">
    <source>
        <dbReference type="Proteomes" id="UP000799424"/>
    </source>
</evidence>
<sequence>MKCFTIILAATALFACAVTAKTDKSCRGEGAMKCNHMVDSIAYQFGVKRGERIDICRSGKWETKEECRMGNARIVIL</sequence>
<gene>
    <name evidence="2" type="ORF">CC86DRAFT_404250</name>
</gene>
<name>A0A6A7A4T8_9PLEO</name>
<dbReference type="PROSITE" id="PS51257">
    <property type="entry name" value="PROKAR_LIPOPROTEIN"/>
    <property type="match status" value="1"/>
</dbReference>
<feature type="signal peptide" evidence="1">
    <location>
        <begin position="1"/>
        <end position="20"/>
    </location>
</feature>
<reference evidence="2" key="1">
    <citation type="journal article" date="2020" name="Stud. Mycol.">
        <title>101 Dothideomycetes genomes: a test case for predicting lifestyles and emergence of pathogens.</title>
        <authorList>
            <person name="Haridas S."/>
            <person name="Albert R."/>
            <person name="Binder M."/>
            <person name="Bloem J."/>
            <person name="Labutti K."/>
            <person name="Salamov A."/>
            <person name="Andreopoulos B."/>
            <person name="Baker S."/>
            <person name="Barry K."/>
            <person name="Bills G."/>
            <person name="Bluhm B."/>
            <person name="Cannon C."/>
            <person name="Castanera R."/>
            <person name="Culley D."/>
            <person name="Daum C."/>
            <person name="Ezra D."/>
            <person name="Gonzalez J."/>
            <person name="Henrissat B."/>
            <person name="Kuo A."/>
            <person name="Liang C."/>
            <person name="Lipzen A."/>
            <person name="Lutzoni F."/>
            <person name="Magnuson J."/>
            <person name="Mondo S."/>
            <person name="Nolan M."/>
            <person name="Ohm R."/>
            <person name="Pangilinan J."/>
            <person name="Park H.-J."/>
            <person name="Ramirez L."/>
            <person name="Alfaro M."/>
            <person name="Sun H."/>
            <person name="Tritt A."/>
            <person name="Yoshinaga Y."/>
            <person name="Zwiers L.-H."/>
            <person name="Turgeon B."/>
            <person name="Goodwin S."/>
            <person name="Spatafora J."/>
            <person name="Crous P."/>
            <person name="Grigoriev I."/>
        </authorList>
    </citation>
    <scope>NUCLEOTIDE SEQUENCE</scope>
    <source>
        <strain evidence="2">CBS 113818</strain>
    </source>
</reference>
<keyword evidence="1" id="KW-0732">Signal</keyword>
<evidence type="ECO:0000256" key="1">
    <source>
        <dbReference type="SAM" id="SignalP"/>
    </source>
</evidence>
<accession>A0A6A7A4T8</accession>
<feature type="chain" id="PRO_5025452274" evidence="1">
    <location>
        <begin position="21"/>
        <end position="77"/>
    </location>
</feature>
<protein>
    <submittedName>
        <fullName evidence="2">Uncharacterized protein</fullName>
    </submittedName>
</protein>
<organism evidence="2 3">
    <name type="scientific">Ophiobolus disseminans</name>
    <dbReference type="NCBI Taxonomy" id="1469910"/>
    <lineage>
        <taxon>Eukaryota</taxon>
        <taxon>Fungi</taxon>
        <taxon>Dikarya</taxon>
        <taxon>Ascomycota</taxon>
        <taxon>Pezizomycotina</taxon>
        <taxon>Dothideomycetes</taxon>
        <taxon>Pleosporomycetidae</taxon>
        <taxon>Pleosporales</taxon>
        <taxon>Pleosporineae</taxon>
        <taxon>Phaeosphaeriaceae</taxon>
        <taxon>Ophiobolus</taxon>
    </lineage>
</organism>
<evidence type="ECO:0000313" key="2">
    <source>
        <dbReference type="EMBL" id="KAF2828320.1"/>
    </source>
</evidence>
<proteinExistence type="predicted"/>